<evidence type="ECO:0000256" key="3">
    <source>
        <dbReference type="ARBA" id="ARBA00023163"/>
    </source>
</evidence>
<dbReference type="PRINTS" id="PR00035">
    <property type="entry name" value="HTHGNTR"/>
</dbReference>
<dbReference type="SUPFAM" id="SSF46785">
    <property type="entry name" value="Winged helix' DNA-binding domain"/>
    <property type="match status" value="1"/>
</dbReference>
<dbReference type="PANTHER" id="PTHR43537">
    <property type="entry name" value="TRANSCRIPTIONAL REGULATOR, GNTR FAMILY"/>
    <property type="match status" value="1"/>
</dbReference>
<dbReference type="SMART" id="SM00895">
    <property type="entry name" value="FCD"/>
    <property type="match status" value="1"/>
</dbReference>
<evidence type="ECO:0000256" key="2">
    <source>
        <dbReference type="ARBA" id="ARBA00023125"/>
    </source>
</evidence>
<dbReference type="PANTHER" id="PTHR43537:SF5">
    <property type="entry name" value="UXU OPERON TRANSCRIPTIONAL REGULATOR"/>
    <property type="match status" value="1"/>
</dbReference>
<dbReference type="InterPro" id="IPR000524">
    <property type="entry name" value="Tscrpt_reg_HTH_GntR"/>
</dbReference>
<dbReference type="Proteomes" id="UP000824037">
    <property type="component" value="Unassembled WGS sequence"/>
</dbReference>
<keyword evidence="3" id="KW-0804">Transcription</keyword>
<dbReference type="SUPFAM" id="SSF48008">
    <property type="entry name" value="GntR ligand-binding domain-like"/>
    <property type="match status" value="1"/>
</dbReference>
<dbReference type="InterPro" id="IPR011711">
    <property type="entry name" value="GntR_C"/>
</dbReference>
<dbReference type="Pfam" id="PF00392">
    <property type="entry name" value="GntR"/>
    <property type="match status" value="1"/>
</dbReference>
<keyword evidence="1" id="KW-0805">Transcription regulation</keyword>
<dbReference type="GO" id="GO:0003700">
    <property type="term" value="F:DNA-binding transcription factor activity"/>
    <property type="evidence" value="ECO:0007669"/>
    <property type="project" value="InterPro"/>
</dbReference>
<reference evidence="5" key="2">
    <citation type="submission" date="2021-04" db="EMBL/GenBank/DDBJ databases">
        <authorList>
            <person name="Gilroy R."/>
        </authorList>
    </citation>
    <scope>NUCLEOTIDE SEQUENCE</scope>
    <source>
        <strain evidence="5">ChiGjej4B4-7305</strain>
    </source>
</reference>
<evidence type="ECO:0000313" key="6">
    <source>
        <dbReference type="Proteomes" id="UP000824037"/>
    </source>
</evidence>
<dbReference type="Gene3D" id="1.20.120.530">
    <property type="entry name" value="GntR ligand-binding domain-like"/>
    <property type="match status" value="1"/>
</dbReference>
<evidence type="ECO:0000259" key="4">
    <source>
        <dbReference type="PROSITE" id="PS50949"/>
    </source>
</evidence>
<reference evidence="5" key="1">
    <citation type="journal article" date="2021" name="PeerJ">
        <title>Extensive microbial diversity within the chicken gut microbiome revealed by metagenomics and culture.</title>
        <authorList>
            <person name="Gilroy R."/>
            <person name="Ravi A."/>
            <person name="Getino M."/>
            <person name="Pursley I."/>
            <person name="Horton D.L."/>
            <person name="Alikhan N.F."/>
            <person name="Baker D."/>
            <person name="Gharbi K."/>
            <person name="Hall N."/>
            <person name="Watson M."/>
            <person name="Adriaenssens E.M."/>
            <person name="Foster-Nyarko E."/>
            <person name="Jarju S."/>
            <person name="Secka A."/>
            <person name="Antonio M."/>
            <person name="Oren A."/>
            <person name="Chaudhuri R.R."/>
            <person name="La Ragione R."/>
            <person name="Hildebrand F."/>
            <person name="Pallen M.J."/>
        </authorList>
    </citation>
    <scope>NUCLEOTIDE SEQUENCE</scope>
    <source>
        <strain evidence="5">ChiGjej4B4-7305</strain>
    </source>
</reference>
<accession>A0A9D2EFL3</accession>
<sequence length="246" mass="26684">MTTASTTTSPPSSTRKSAWSATDAIKDLILAEGLRPGDPMPTESALCDQLGISRSSVREAIRTLASLDIVEVRHGHGTFVGDLSLSPLVNGLIFRARSDAHEDLRTLREVLAVRIALDLAMADRLADEYAGTEDDELTGLVEAMTQKAANGELFIEEDRTFHHLLLEKVNNRLISELVGAFWTIHTDLQPHLGVAPGADIVETARAHGEMLAAVQAGDASAYREAVQAHYAPLQRAVERALTDREQ</sequence>
<dbReference type="Pfam" id="PF07729">
    <property type="entry name" value="FCD"/>
    <property type="match status" value="1"/>
</dbReference>
<dbReference type="InterPro" id="IPR008920">
    <property type="entry name" value="TF_FadR/GntR_C"/>
</dbReference>
<name>A0A9D2EFL3_9MICO</name>
<dbReference type="CDD" id="cd07377">
    <property type="entry name" value="WHTH_GntR"/>
    <property type="match status" value="1"/>
</dbReference>
<dbReference type="InterPro" id="IPR036390">
    <property type="entry name" value="WH_DNA-bd_sf"/>
</dbReference>
<dbReference type="PROSITE" id="PS50949">
    <property type="entry name" value="HTH_GNTR"/>
    <property type="match status" value="1"/>
</dbReference>
<feature type="domain" description="HTH gntR-type" evidence="4">
    <location>
        <begin position="15"/>
        <end position="83"/>
    </location>
</feature>
<dbReference type="SMART" id="SM00345">
    <property type="entry name" value="HTH_GNTR"/>
    <property type="match status" value="1"/>
</dbReference>
<gene>
    <name evidence="5" type="ORF">H9815_13325</name>
</gene>
<dbReference type="EMBL" id="DXBY01000228">
    <property type="protein sequence ID" value="HIZ36749.1"/>
    <property type="molecule type" value="Genomic_DNA"/>
</dbReference>
<dbReference type="InterPro" id="IPR036388">
    <property type="entry name" value="WH-like_DNA-bd_sf"/>
</dbReference>
<comment type="caution">
    <text evidence="5">The sequence shown here is derived from an EMBL/GenBank/DDBJ whole genome shotgun (WGS) entry which is preliminary data.</text>
</comment>
<protein>
    <submittedName>
        <fullName evidence="5">GntR family transcriptional regulator</fullName>
    </submittedName>
</protein>
<dbReference type="AlphaFoldDB" id="A0A9D2EFL3"/>
<dbReference type="GO" id="GO:0003677">
    <property type="term" value="F:DNA binding"/>
    <property type="evidence" value="ECO:0007669"/>
    <property type="project" value="UniProtKB-KW"/>
</dbReference>
<evidence type="ECO:0000256" key="1">
    <source>
        <dbReference type="ARBA" id="ARBA00023015"/>
    </source>
</evidence>
<evidence type="ECO:0000313" key="5">
    <source>
        <dbReference type="EMBL" id="HIZ36749.1"/>
    </source>
</evidence>
<dbReference type="Gene3D" id="1.10.10.10">
    <property type="entry name" value="Winged helix-like DNA-binding domain superfamily/Winged helix DNA-binding domain"/>
    <property type="match status" value="1"/>
</dbReference>
<keyword evidence="2" id="KW-0238">DNA-binding</keyword>
<proteinExistence type="predicted"/>
<organism evidence="5 6">
    <name type="scientific">Candidatus Ruania gallistercoris</name>
    <dbReference type="NCBI Taxonomy" id="2838746"/>
    <lineage>
        <taxon>Bacteria</taxon>
        <taxon>Bacillati</taxon>
        <taxon>Actinomycetota</taxon>
        <taxon>Actinomycetes</taxon>
        <taxon>Micrococcales</taxon>
        <taxon>Ruaniaceae</taxon>
        <taxon>Ruania</taxon>
    </lineage>
</organism>